<dbReference type="RefSeq" id="WP_338686637.1">
    <property type="nucleotide sequence ID" value="NZ_AP024702.1"/>
</dbReference>
<evidence type="ECO:0000313" key="3">
    <source>
        <dbReference type="Proteomes" id="UP001374893"/>
    </source>
</evidence>
<evidence type="ECO:0000313" key="2">
    <source>
        <dbReference type="EMBL" id="BCX49847.1"/>
    </source>
</evidence>
<evidence type="ECO:0000256" key="1">
    <source>
        <dbReference type="SAM" id="MobiDB-lite"/>
    </source>
</evidence>
<feature type="region of interest" description="Disordered" evidence="1">
    <location>
        <begin position="1"/>
        <end position="47"/>
    </location>
</feature>
<proteinExistence type="predicted"/>
<sequence>MKQHHHAPASGGNTALKHNGTRGFRSPSREAIAPPRKPDPHPPLKRHSVTIPNFRTIAGVSPIAVVSIDDYTRGGIALRVIDHDGPLMTATVWVPGIPAGHVAIKDYPEHEGCLEQLIRHRVVEPTGDTLDGFPICRLGSAFHD</sequence>
<dbReference type="Proteomes" id="UP001374893">
    <property type="component" value="Chromosome"/>
</dbReference>
<accession>A0ABM7RI63</accession>
<gene>
    <name evidence="2" type="ORF">HAHE_37550</name>
</gene>
<reference evidence="2 3" key="1">
    <citation type="submission" date="2021-06" db="EMBL/GenBank/DDBJ databases">
        <title>Complete genome of Haloferula helveola possessing various polysaccharide degrading enzymes.</title>
        <authorList>
            <person name="Takami H."/>
            <person name="Huang C."/>
            <person name="Hamasaki K."/>
        </authorList>
    </citation>
    <scope>NUCLEOTIDE SEQUENCE [LARGE SCALE GENOMIC DNA]</scope>
    <source>
        <strain evidence="2 3">CN-1</strain>
    </source>
</reference>
<dbReference type="EMBL" id="AP024702">
    <property type="protein sequence ID" value="BCX49847.1"/>
    <property type="molecule type" value="Genomic_DNA"/>
</dbReference>
<evidence type="ECO:0008006" key="4">
    <source>
        <dbReference type="Google" id="ProtNLM"/>
    </source>
</evidence>
<protein>
    <recommendedName>
        <fullName evidence="4">PilZ domain-containing protein</fullName>
    </recommendedName>
</protein>
<keyword evidence="3" id="KW-1185">Reference proteome</keyword>
<name>A0ABM7RI63_9BACT</name>
<organism evidence="2 3">
    <name type="scientific">Haloferula helveola</name>
    <dbReference type="NCBI Taxonomy" id="490095"/>
    <lineage>
        <taxon>Bacteria</taxon>
        <taxon>Pseudomonadati</taxon>
        <taxon>Verrucomicrobiota</taxon>
        <taxon>Verrucomicrobiia</taxon>
        <taxon>Verrucomicrobiales</taxon>
        <taxon>Verrucomicrobiaceae</taxon>
        <taxon>Haloferula</taxon>
    </lineage>
</organism>